<dbReference type="RefSeq" id="WP_057904283.1">
    <property type="nucleotide sequence ID" value="NZ_AZDA01000043.1"/>
</dbReference>
<reference evidence="2 3" key="1">
    <citation type="journal article" date="2015" name="Genome Announc.">
        <title>Expanding the biotechnology potential of lactobacilli through comparative genomics of 213 strains and associated genera.</title>
        <authorList>
            <person name="Sun Z."/>
            <person name="Harris H.M."/>
            <person name="McCann A."/>
            <person name="Guo C."/>
            <person name="Argimon S."/>
            <person name="Zhang W."/>
            <person name="Yang X."/>
            <person name="Jeffery I.B."/>
            <person name="Cooney J.C."/>
            <person name="Kagawa T.F."/>
            <person name="Liu W."/>
            <person name="Song Y."/>
            <person name="Salvetti E."/>
            <person name="Wrobel A."/>
            <person name="Rasinkangas P."/>
            <person name="Parkhill J."/>
            <person name="Rea M.C."/>
            <person name="O'Sullivan O."/>
            <person name="Ritari J."/>
            <person name="Douillard F.P."/>
            <person name="Paul Ross R."/>
            <person name="Yang R."/>
            <person name="Briner A.E."/>
            <person name="Felis G.E."/>
            <person name="de Vos W.M."/>
            <person name="Barrangou R."/>
            <person name="Klaenhammer T.R."/>
            <person name="Caufield P.W."/>
            <person name="Cui Y."/>
            <person name="Zhang H."/>
            <person name="O'Toole P.W."/>
        </authorList>
    </citation>
    <scope>NUCLEOTIDE SEQUENCE [LARGE SCALE GENOMIC DNA]</scope>
    <source>
        <strain evidence="2 3">DSM 20003</strain>
    </source>
</reference>
<keyword evidence="3" id="KW-1185">Reference proteome</keyword>
<organism evidence="2 3">
    <name type="scientific">Loigolactobacillus bifermentans DSM 20003</name>
    <dbReference type="NCBI Taxonomy" id="1423726"/>
    <lineage>
        <taxon>Bacteria</taxon>
        <taxon>Bacillati</taxon>
        <taxon>Bacillota</taxon>
        <taxon>Bacilli</taxon>
        <taxon>Lactobacillales</taxon>
        <taxon>Lactobacillaceae</taxon>
        <taxon>Loigolactobacillus</taxon>
    </lineage>
</organism>
<keyword evidence="1" id="KW-1133">Transmembrane helix</keyword>
<dbReference type="PATRIC" id="fig|1423726.3.peg.2546"/>
<feature type="transmembrane region" description="Helical" evidence="1">
    <location>
        <begin position="20"/>
        <end position="39"/>
    </location>
</feature>
<dbReference type="AlphaFoldDB" id="A0A0R1GYQ8"/>
<evidence type="ECO:0000313" key="2">
    <source>
        <dbReference type="EMBL" id="KRK39485.1"/>
    </source>
</evidence>
<accession>A0A0R1GYQ8</accession>
<dbReference type="STRING" id="1423726.FC07_GL002454"/>
<name>A0A0R1GYQ8_9LACO</name>
<proteinExistence type="predicted"/>
<keyword evidence="1" id="KW-0812">Transmembrane</keyword>
<comment type="caution">
    <text evidence="2">The sequence shown here is derived from an EMBL/GenBank/DDBJ whole genome shotgun (WGS) entry which is preliminary data.</text>
</comment>
<evidence type="ECO:0000256" key="1">
    <source>
        <dbReference type="SAM" id="Phobius"/>
    </source>
</evidence>
<protein>
    <submittedName>
        <fullName evidence="2">Uncharacterized protein</fullName>
    </submittedName>
</protein>
<evidence type="ECO:0000313" key="3">
    <source>
        <dbReference type="Proteomes" id="UP000051461"/>
    </source>
</evidence>
<keyword evidence="1" id="KW-0472">Membrane</keyword>
<dbReference type="EMBL" id="AZDA01000043">
    <property type="protein sequence ID" value="KRK39485.1"/>
    <property type="molecule type" value="Genomic_DNA"/>
</dbReference>
<gene>
    <name evidence="2" type="ORF">FC07_GL002454</name>
</gene>
<dbReference type="Proteomes" id="UP000051461">
    <property type="component" value="Unassembled WGS sequence"/>
</dbReference>
<sequence>MKFKTRRQRYAAQQGPNWALLGLLGVFGLVAVFAIGWSLGRRQAPQRVKIETVPAVNHQPAHVNAAA</sequence>